<evidence type="ECO:0000259" key="13">
    <source>
        <dbReference type="PROSITE" id="PS50868"/>
    </source>
</evidence>
<dbReference type="Gene3D" id="2.170.270.10">
    <property type="entry name" value="SET domain"/>
    <property type="match status" value="1"/>
</dbReference>
<dbReference type="SMART" id="SM00317">
    <property type="entry name" value="SET"/>
    <property type="match status" value="1"/>
</dbReference>
<dbReference type="PROSITE" id="PS51215">
    <property type="entry name" value="AWS"/>
    <property type="match status" value="1"/>
</dbReference>
<dbReference type="EMBL" id="JAVFWL010000005">
    <property type="protein sequence ID" value="KAK6755824.1"/>
    <property type="molecule type" value="Genomic_DNA"/>
</dbReference>
<feature type="compositionally biased region" description="Low complexity" evidence="11">
    <location>
        <begin position="921"/>
        <end position="939"/>
    </location>
</feature>
<keyword evidence="5" id="KW-0808">Transferase</keyword>
<comment type="subcellular location">
    <subcellularLocation>
        <location evidence="2">Chromosome</location>
    </subcellularLocation>
    <subcellularLocation>
        <location evidence="1">Nucleus</location>
    </subcellularLocation>
</comment>
<dbReference type="PROSITE" id="PS50280">
    <property type="entry name" value="SET"/>
    <property type="match status" value="1"/>
</dbReference>
<dbReference type="InterPro" id="IPR050777">
    <property type="entry name" value="SET2_Histone-Lys_MeTrsfase"/>
</dbReference>
<dbReference type="InterPro" id="IPR046341">
    <property type="entry name" value="SET_dom_sf"/>
</dbReference>
<keyword evidence="10" id="KW-0539">Nucleus</keyword>
<evidence type="ECO:0000256" key="1">
    <source>
        <dbReference type="ARBA" id="ARBA00004123"/>
    </source>
</evidence>
<feature type="region of interest" description="Disordered" evidence="11">
    <location>
        <begin position="292"/>
        <end position="323"/>
    </location>
</feature>
<feature type="compositionally biased region" description="Basic residues" evidence="11">
    <location>
        <begin position="896"/>
        <end position="906"/>
    </location>
</feature>
<evidence type="ECO:0008006" key="17">
    <source>
        <dbReference type="Google" id="ProtNLM"/>
    </source>
</evidence>
<evidence type="ECO:0000256" key="5">
    <source>
        <dbReference type="ARBA" id="ARBA00022679"/>
    </source>
</evidence>
<evidence type="ECO:0000256" key="8">
    <source>
        <dbReference type="ARBA" id="ARBA00022771"/>
    </source>
</evidence>
<keyword evidence="4" id="KW-0489">Methyltransferase</keyword>
<evidence type="ECO:0000256" key="11">
    <source>
        <dbReference type="SAM" id="MobiDB-lite"/>
    </source>
</evidence>
<dbReference type="Proteomes" id="UP001303046">
    <property type="component" value="Unassembled WGS sequence"/>
</dbReference>
<dbReference type="InterPro" id="IPR013083">
    <property type="entry name" value="Znf_RING/FYVE/PHD"/>
</dbReference>
<gene>
    <name evidence="15" type="primary">Necator_chrV.g19089</name>
    <name evidence="15" type="ORF">RB195_014297</name>
</gene>
<dbReference type="InterPro" id="IPR003616">
    <property type="entry name" value="Post-SET_dom"/>
</dbReference>
<evidence type="ECO:0000256" key="2">
    <source>
        <dbReference type="ARBA" id="ARBA00004286"/>
    </source>
</evidence>
<accession>A0ABR1DZG0</accession>
<evidence type="ECO:0000256" key="9">
    <source>
        <dbReference type="ARBA" id="ARBA00022833"/>
    </source>
</evidence>
<evidence type="ECO:0000259" key="14">
    <source>
        <dbReference type="PROSITE" id="PS51215"/>
    </source>
</evidence>
<keyword evidence="8" id="KW-0863">Zinc-finger</keyword>
<dbReference type="InterPro" id="IPR001214">
    <property type="entry name" value="SET_dom"/>
</dbReference>
<sequence>MQVAKISCIVVVLRQGKNMQFWILVLNVMVRDATRFPNRNKRRKSGLRSDEQKENGRINSIFTNESTSESSDEEISELFALRFETYKKWASTIVKKNCKEIIADHFKNDLSNDFTMMINWLALTNEESRTILLESSCATKESMELDVALEMLIRMGIIDKRTGPTVKAFRELVAVLCGGVPGQIPELDKVAYFTEKSRFADNIASEAIVRFVRSFFSFSNDALSSMKKADAPLATVLADPEVMRNDEASNQALVEKHSFESAFDADLGDDIYEDGGLDLICEEDPMKSDAQTSLLADPTNGIGPSSSSSSSRSRSTSPLKSPLRRPKRDIYLIRSRRAGRVGTHVLLEECFICGESGELLQCGKKYTPGAFCSTKFHKKCIELYNAAEYNVDCVRKIVDETFCPLHFCSSCYLERWKTTAVRGKLIECDSCFRAFHEQCAPAGYESYEDFVAARTKEGTAVEVRQMFTRCHAHCDTKSIPLVLNARSHLPFCCECENNGEETLVKCTQCVRSFHESCLTLNCRDLDNANHHPSMCESCILGENLRVGQAVIARFRATFYAATVVSLADYPKHCAKKDKFGTHLGEPGFVCVRWAGCNNMFALLPARNIVPMFGGSYGLIGRRVSELPCREAWQKMEDELSITRPTFDYVPEKYTKIKTSVYHSSCPKPRLDACEESDSMCDCPPGESGRCGPNSKCTNRAILQECPEACEAIQGGCNNRGVSRKEVNPAVEIREAPGKGMGAFAVKDIPKGAFIAEYAGELISIKEKNRRIAEVTAHRNAEEKHYMMALDSQRIIDCKEKGNDASPNCKVETVYVVVSRTKRPTGVTVKYDKRITICTTEDVPAGTELCFNYQMTQYNIGCPLPDCKCGAPNCTGTLGSIAPEKAEPDVSPSNTGKPKKKKQKRKAISSLESPEKKKPGTRSRQSTPCSSTPSSSGSPQKEQRLSLNGRRSGPTVTFRKASLPPDVEPNQVLRMQFPRSFNRGCKIVNGLKESTFKNVDDAKLKRALLNGEALEKISDNRSPPHTEIPKTINGIKKSRGIVAELSSINSALRYVNASFRLYLTMLSVWTFCHITH</sequence>
<name>A0ABR1DZG0_NECAM</name>
<evidence type="ECO:0000256" key="6">
    <source>
        <dbReference type="ARBA" id="ARBA00022691"/>
    </source>
</evidence>
<dbReference type="PROSITE" id="PS50868">
    <property type="entry name" value="POST_SET"/>
    <property type="match status" value="1"/>
</dbReference>
<evidence type="ECO:0000259" key="12">
    <source>
        <dbReference type="PROSITE" id="PS50280"/>
    </source>
</evidence>
<dbReference type="InterPro" id="IPR006560">
    <property type="entry name" value="AWS_dom"/>
</dbReference>
<dbReference type="Pfam" id="PF00856">
    <property type="entry name" value="SET"/>
    <property type="match status" value="1"/>
</dbReference>
<feature type="region of interest" description="Disordered" evidence="11">
    <location>
        <begin position="880"/>
        <end position="963"/>
    </location>
</feature>
<evidence type="ECO:0000256" key="7">
    <source>
        <dbReference type="ARBA" id="ARBA00022723"/>
    </source>
</evidence>
<keyword evidence="6" id="KW-0949">S-adenosyl-L-methionine</keyword>
<evidence type="ECO:0000256" key="4">
    <source>
        <dbReference type="ARBA" id="ARBA00022603"/>
    </source>
</evidence>
<feature type="compositionally biased region" description="Low complexity" evidence="11">
    <location>
        <begin position="304"/>
        <end position="321"/>
    </location>
</feature>
<dbReference type="SUPFAM" id="SSF82199">
    <property type="entry name" value="SET domain"/>
    <property type="match status" value="1"/>
</dbReference>
<comment type="caution">
    <text evidence="15">The sequence shown here is derived from an EMBL/GenBank/DDBJ whole genome shotgun (WGS) entry which is preliminary data.</text>
</comment>
<feature type="domain" description="Post-SET" evidence="13">
    <location>
        <begin position="862"/>
        <end position="878"/>
    </location>
</feature>
<reference evidence="15 16" key="1">
    <citation type="submission" date="2023-08" db="EMBL/GenBank/DDBJ databases">
        <title>A Necator americanus chromosomal reference genome.</title>
        <authorList>
            <person name="Ilik V."/>
            <person name="Petrzelkova K.J."/>
            <person name="Pardy F."/>
            <person name="Fuh T."/>
            <person name="Niatou-Singa F.S."/>
            <person name="Gouil Q."/>
            <person name="Baker L."/>
            <person name="Ritchie M.E."/>
            <person name="Jex A.R."/>
            <person name="Gazzola D."/>
            <person name="Li H."/>
            <person name="Toshio Fujiwara R."/>
            <person name="Zhan B."/>
            <person name="Aroian R.V."/>
            <person name="Pafco B."/>
            <person name="Schwarz E.M."/>
        </authorList>
    </citation>
    <scope>NUCLEOTIDE SEQUENCE [LARGE SCALE GENOMIC DNA]</scope>
    <source>
        <strain evidence="15 16">Aroian</strain>
        <tissue evidence="15">Whole animal</tissue>
    </source>
</reference>
<keyword evidence="3" id="KW-0158">Chromosome</keyword>
<dbReference type="SMART" id="SM00249">
    <property type="entry name" value="PHD"/>
    <property type="match status" value="3"/>
</dbReference>
<keyword evidence="16" id="KW-1185">Reference proteome</keyword>
<evidence type="ECO:0000256" key="3">
    <source>
        <dbReference type="ARBA" id="ARBA00022454"/>
    </source>
</evidence>
<organism evidence="15 16">
    <name type="scientific">Necator americanus</name>
    <name type="common">Human hookworm</name>
    <dbReference type="NCBI Taxonomy" id="51031"/>
    <lineage>
        <taxon>Eukaryota</taxon>
        <taxon>Metazoa</taxon>
        <taxon>Ecdysozoa</taxon>
        <taxon>Nematoda</taxon>
        <taxon>Chromadorea</taxon>
        <taxon>Rhabditida</taxon>
        <taxon>Rhabditina</taxon>
        <taxon>Rhabditomorpha</taxon>
        <taxon>Strongyloidea</taxon>
        <taxon>Ancylostomatidae</taxon>
        <taxon>Bunostominae</taxon>
        <taxon>Necator</taxon>
    </lineage>
</organism>
<dbReference type="PANTHER" id="PTHR22884">
    <property type="entry name" value="SET DOMAIN PROTEINS"/>
    <property type="match status" value="1"/>
</dbReference>
<evidence type="ECO:0000313" key="16">
    <source>
        <dbReference type="Proteomes" id="UP001303046"/>
    </source>
</evidence>
<dbReference type="InterPro" id="IPR001965">
    <property type="entry name" value="Znf_PHD"/>
</dbReference>
<evidence type="ECO:0000313" key="15">
    <source>
        <dbReference type="EMBL" id="KAK6755824.1"/>
    </source>
</evidence>
<keyword evidence="9" id="KW-0862">Zinc</keyword>
<feature type="domain" description="AWS" evidence="14">
    <location>
        <begin position="675"/>
        <end position="725"/>
    </location>
</feature>
<feature type="domain" description="SET" evidence="12">
    <location>
        <begin position="728"/>
        <end position="853"/>
    </location>
</feature>
<dbReference type="Gene3D" id="3.30.40.10">
    <property type="entry name" value="Zinc/RING finger domain, C3HC4 (zinc finger)"/>
    <property type="match status" value="1"/>
</dbReference>
<evidence type="ECO:0000256" key="10">
    <source>
        <dbReference type="ARBA" id="ARBA00023242"/>
    </source>
</evidence>
<dbReference type="InterPro" id="IPR011011">
    <property type="entry name" value="Znf_FYVE_PHD"/>
</dbReference>
<dbReference type="SUPFAM" id="SSF57903">
    <property type="entry name" value="FYVE/PHD zinc finger"/>
    <property type="match status" value="1"/>
</dbReference>
<protein>
    <recommendedName>
        <fullName evidence="17">SET domain protein</fullName>
    </recommendedName>
</protein>
<proteinExistence type="predicted"/>
<keyword evidence="7" id="KW-0479">Metal-binding</keyword>